<evidence type="ECO:0000313" key="2">
    <source>
        <dbReference type="EMBL" id="KAG8490303.1"/>
    </source>
</evidence>
<dbReference type="InterPro" id="IPR012337">
    <property type="entry name" value="RNaseH-like_sf"/>
</dbReference>
<dbReference type="PANTHER" id="PTHR47723:SF19">
    <property type="entry name" value="POLYNUCLEOTIDYL TRANSFERASE, RIBONUCLEASE H-LIKE SUPERFAMILY PROTEIN"/>
    <property type="match status" value="1"/>
</dbReference>
<evidence type="ECO:0000259" key="1">
    <source>
        <dbReference type="Pfam" id="PF13456"/>
    </source>
</evidence>
<proteinExistence type="predicted"/>
<dbReference type="InterPro" id="IPR002156">
    <property type="entry name" value="RNaseH_domain"/>
</dbReference>
<dbReference type="InterPro" id="IPR036397">
    <property type="entry name" value="RNaseH_sf"/>
</dbReference>
<comment type="caution">
    <text evidence="2">The sequence shown here is derived from an EMBL/GenBank/DDBJ whole genome shotgun (WGS) entry which is preliminary data.</text>
</comment>
<dbReference type="Proteomes" id="UP000701853">
    <property type="component" value="Chromosome 6"/>
</dbReference>
<dbReference type="GO" id="GO:0003676">
    <property type="term" value="F:nucleic acid binding"/>
    <property type="evidence" value="ECO:0007669"/>
    <property type="project" value="InterPro"/>
</dbReference>
<dbReference type="SUPFAM" id="SSF53098">
    <property type="entry name" value="Ribonuclease H-like"/>
    <property type="match status" value="1"/>
</dbReference>
<dbReference type="OrthoDB" id="1002594at2759"/>
<sequence>MHQTISLVGIDWLCLFKIISWRIWKNLNLLTFQGISWSIEESWVCLNTDGSVRQEEGFVAVGGLVRDQNGRWIMGYGRYLGNCTVTEAELWGLMDGLNRGSCKEYGTGEWIMGYNKNLCKCSIFDVGLWGILNYLTLNRNMSYDGVRIQSNSMEVVKAIQDSSPPSSNYALVRRIQHLLVNVKSWVIQHLSRECNKIAFEEIPREVLAVFPTAHSSDSLTQRNIM</sequence>
<dbReference type="InterPro" id="IPR044730">
    <property type="entry name" value="RNase_H-like_dom_plant"/>
</dbReference>
<reference evidence="2 3" key="1">
    <citation type="journal article" date="2021" name="bioRxiv">
        <title>The Gossypium anomalum genome as a resource for cotton improvement and evolutionary analysis of hybrid incompatibility.</title>
        <authorList>
            <person name="Grover C.E."/>
            <person name="Yuan D."/>
            <person name="Arick M.A."/>
            <person name="Miller E.R."/>
            <person name="Hu G."/>
            <person name="Peterson D.G."/>
            <person name="Wendel J.F."/>
            <person name="Udall J.A."/>
        </authorList>
    </citation>
    <scope>NUCLEOTIDE SEQUENCE [LARGE SCALE GENOMIC DNA]</scope>
    <source>
        <strain evidence="2">JFW-Udall</strain>
        <tissue evidence="2">Leaf</tissue>
    </source>
</reference>
<dbReference type="CDD" id="cd06222">
    <property type="entry name" value="RNase_H_like"/>
    <property type="match status" value="1"/>
</dbReference>
<gene>
    <name evidence="2" type="ORF">CXB51_015481</name>
</gene>
<dbReference type="InterPro" id="IPR053151">
    <property type="entry name" value="RNase_H-like"/>
</dbReference>
<dbReference type="GO" id="GO:0004523">
    <property type="term" value="F:RNA-DNA hybrid ribonuclease activity"/>
    <property type="evidence" value="ECO:0007669"/>
    <property type="project" value="InterPro"/>
</dbReference>
<protein>
    <recommendedName>
        <fullName evidence="1">RNase H type-1 domain-containing protein</fullName>
    </recommendedName>
</protein>
<organism evidence="2 3">
    <name type="scientific">Gossypium anomalum</name>
    <dbReference type="NCBI Taxonomy" id="47600"/>
    <lineage>
        <taxon>Eukaryota</taxon>
        <taxon>Viridiplantae</taxon>
        <taxon>Streptophyta</taxon>
        <taxon>Embryophyta</taxon>
        <taxon>Tracheophyta</taxon>
        <taxon>Spermatophyta</taxon>
        <taxon>Magnoliopsida</taxon>
        <taxon>eudicotyledons</taxon>
        <taxon>Gunneridae</taxon>
        <taxon>Pentapetalae</taxon>
        <taxon>rosids</taxon>
        <taxon>malvids</taxon>
        <taxon>Malvales</taxon>
        <taxon>Malvaceae</taxon>
        <taxon>Malvoideae</taxon>
        <taxon>Gossypium</taxon>
    </lineage>
</organism>
<dbReference type="Gene3D" id="3.30.420.10">
    <property type="entry name" value="Ribonuclease H-like superfamily/Ribonuclease H"/>
    <property type="match status" value="2"/>
</dbReference>
<dbReference type="PANTHER" id="PTHR47723">
    <property type="entry name" value="OS05G0353850 PROTEIN"/>
    <property type="match status" value="1"/>
</dbReference>
<evidence type="ECO:0000313" key="3">
    <source>
        <dbReference type="Proteomes" id="UP000701853"/>
    </source>
</evidence>
<keyword evidence="3" id="KW-1185">Reference proteome</keyword>
<feature type="domain" description="RNase H type-1" evidence="1">
    <location>
        <begin position="47"/>
        <end position="98"/>
    </location>
</feature>
<dbReference type="AlphaFoldDB" id="A0A8J5YV33"/>
<dbReference type="Pfam" id="PF13456">
    <property type="entry name" value="RVT_3"/>
    <property type="match status" value="2"/>
</dbReference>
<name>A0A8J5YV33_9ROSI</name>
<dbReference type="EMBL" id="JAHUZN010000006">
    <property type="protein sequence ID" value="KAG8490303.1"/>
    <property type="molecule type" value="Genomic_DNA"/>
</dbReference>
<accession>A0A8J5YV33</accession>
<feature type="domain" description="RNase H type-1" evidence="1">
    <location>
        <begin position="108"/>
        <end position="199"/>
    </location>
</feature>